<evidence type="ECO:0000259" key="5">
    <source>
        <dbReference type="PROSITE" id="PS50931"/>
    </source>
</evidence>
<evidence type="ECO:0000256" key="1">
    <source>
        <dbReference type="ARBA" id="ARBA00009437"/>
    </source>
</evidence>
<dbReference type="PANTHER" id="PTHR30346:SF0">
    <property type="entry name" value="HCA OPERON TRANSCRIPTIONAL ACTIVATOR HCAR"/>
    <property type="match status" value="1"/>
</dbReference>
<dbReference type="Pfam" id="PF03466">
    <property type="entry name" value="LysR_substrate"/>
    <property type="match status" value="1"/>
</dbReference>
<dbReference type="InterPro" id="IPR036388">
    <property type="entry name" value="WH-like_DNA-bd_sf"/>
</dbReference>
<dbReference type="CDD" id="cd08414">
    <property type="entry name" value="PBP2_LTTR_aromatics_like"/>
    <property type="match status" value="1"/>
</dbReference>
<dbReference type="SUPFAM" id="SSF46785">
    <property type="entry name" value="Winged helix' DNA-binding domain"/>
    <property type="match status" value="1"/>
</dbReference>
<dbReference type="InterPro" id="IPR005119">
    <property type="entry name" value="LysR_subst-bd"/>
</dbReference>
<dbReference type="Gene3D" id="1.10.10.10">
    <property type="entry name" value="Winged helix-like DNA-binding domain superfamily/Winged helix DNA-binding domain"/>
    <property type="match status" value="1"/>
</dbReference>
<dbReference type="RefSeq" id="WP_145229103.1">
    <property type="nucleotide sequence ID" value="NZ_VIVQ01000002.1"/>
</dbReference>
<dbReference type="OrthoDB" id="3636008at2"/>
<dbReference type="SUPFAM" id="SSF53850">
    <property type="entry name" value="Periplasmic binding protein-like II"/>
    <property type="match status" value="1"/>
</dbReference>
<dbReference type="AlphaFoldDB" id="A0A561E3S6"/>
<dbReference type="Proteomes" id="UP000318297">
    <property type="component" value="Unassembled WGS sequence"/>
</dbReference>
<dbReference type="InterPro" id="IPR000847">
    <property type="entry name" value="LysR_HTH_N"/>
</dbReference>
<reference evidence="6 7" key="1">
    <citation type="submission" date="2019-06" db="EMBL/GenBank/DDBJ databases">
        <title>Sequencing the genomes of 1000 actinobacteria strains.</title>
        <authorList>
            <person name="Klenk H.-P."/>
        </authorList>
    </citation>
    <scope>NUCLEOTIDE SEQUENCE [LARGE SCALE GENOMIC DNA]</scope>
    <source>
        <strain evidence="6 7">DSM 19560</strain>
    </source>
</reference>
<dbReference type="PROSITE" id="PS50931">
    <property type="entry name" value="HTH_LYSR"/>
    <property type="match status" value="1"/>
</dbReference>
<protein>
    <submittedName>
        <fullName evidence="6">DNA-binding transcriptional LysR family regulator</fullName>
    </submittedName>
</protein>
<gene>
    <name evidence="6" type="ORF">BKA23_2620</name>
</gene>
<dbReference type="InterPro" id="IPR036390">
    <property type="entry name" value="WH_DNA-bd_sf"/>
</dbReference>
<dbReference type="PANTHER" id="PTHR30346">
    <property type="entry name" value="TRANSCRIPTIONAL DUAL REGULATOR HCAR-RELATED"/>
    <property type="match status" value="1"/>
</dbReference>
<comment type="caution">
    <text evidence="6">The sequence shown here is derived from an EMBL/GenBank/DDBJ whole genome shotgun (WGS) entry which is preliminary data.</text>
</comment>
<comment type="similarity">
    <text evidence="1">Belongs to the LysR transcriptional regulatory family.</text>
</comment>
<proteinExistence type="inferred from homology"/>
<keyword evidence="3 6" id="KW-0238">DNA-binding</keyword>
<evidence type="ECO:0000313" key="6">
    <source>
        <dbReference type="EMBL" id="TWE10266.1"/>
    </source>
</evidence>
<accession>A0A561E3S6</accession>
<keyword evidence="2" id="KW-0805">Transcription regulation</keyword>
<dbReference type="Gene3D" id="3.40.190.10">
    <property type="entry name" value="Periplasmic binding protein-like II"/>
    <property type="match status" value="2"/>
</dbReference>
<dbReference type="FunFam" id="1.10.10.10:FF:000001">
    <property type="entry name" value="LysR family transcriptional regulator"/>
    <property type="match status" value="1"/>
</dbReference>
<sequence length="299" mass="32435">MSDLDLRKLRYFLAIVDGGTFSRAAETLHIAQPVLSRQLRSLEKELGAILFERSSRGTELTAAGTALVDDARGLLASSVAFQRRARVHGRGEARFTIAFMPGVIVTGMARELSARFSGTRVEVLRSSWEDQVEVVRDGRADVSIVRLPVPRRGLRVVPMASEPRLVALPVGHPLARRPALRVADLVDLELLQDVDAVPEWRDAAERLRVNGLADRPIDLPMPTTVEEKLEYVAAGVGIAILPESAANFYTRPDVAYCRVTDLAPSDIALVCEVGRKSEIIDAAIELALDTAGVVVGDAG</sequence>
<evidence type="ECO:0000256" key="4">
    <source>
        <dbReference type="ARBA" id="ARBA00023163"/>
    </source>
</evidence>
<dbReference type="GO" id="GO:0003677">
    <property type="term" value="F:DNA binding"/>
    <property type="evidence" value="ECO:0007669"/>
    <property type="project" value="UniProtKB-KW"/>
</dbReference>
<dbReference type="EMBL" id="VIVQ01000002">
    <property type="protein sequence ID" value="TWE10266.1"/>
    <property type="molecule type" value="Genomic_DNA"/>
</dbReference>
<name>A0A561E3S6_9MICO</name>
<dbReference type="GO" id="GO:0003700">
    <property type="term" value="F:DNA-binding transcription factor activity"/>
    <property type="evidence" value="ECO:0007669"/>
    <property type="project" value="InterPro"/>
</dbReference>
<dbReference type="Pfam" id="PF00126">
    <property type="entry name" value="HTH_1"/>
    <property type="match status" value="1"/>
</dbReference>
<dbReference type="GO" id="GO:0032993">
    <property type="term" value="C:protein-DNA complex"/>
    <property type="evidence" value="ECO:0007669"/>
    <property type="project" value="TreeGrafter"/>
</dbReference>
<evidence type="ECO:0000256" key="3">
    <source>
        <dbReference type="ARBA" id="ARBA00023125"/>
    </source>
</evidence>
<keyword evidence="7" id="KW-1185">Reference proteome</keyword>
<dbReference type="PRINTS" id="PR00039">
    <property type="entry name" value="HTHLYSR"/>
</dbReference>
<organism evidence="6 7">
    <name type="scientific">Rudaeicoccus suwonensis</name>
    <dbReference type="NCBI Taxonomy" id="657409"/>
    <lineage>
        <taxon>Bacteria</taxon>
        <taxon>Bacillati</taxon>
        <taxon>Actinomycetota</taxon>
        <taxon>Actinomycetes</taxon>
        <taxon>Micrococcales</taxon>
        <taxon>Dermacoccaceae</taxon>
        <taxon>Rudaeicoccus</taxon>
    </lineage>
</organism>
<evidence type="ECO:0000256" key="2">
    <source>
        <dbReference type="ARBA" id="ARBA00023015"/>
    </source>
</evidence>
<feature type="domain" description="HTH lysR-type" evidence="5">
    <location>
        <begin position="4"/>
        <end position="61"/>
    </location>
</feature>
<evidence type="ECO:0000313" key="7">
    <source>
        <dbReference type="Proteomes" id="UP000318297"/>
    </source>
</evidence>
<keyword evidence="4" id="KW-0804">Transcription</keyword>